<dbReference type="EMBL" id="PVTY01000009">
    <property type="protein sequence ID" value="PRZ15173.1"/>
    <property type="molecule type" value="Genomic_DNA"/>
</dbReference>
<sequence>MSIEDAKARIAEVANGQELLVCTRVWEAWSYNTMSADDFQTVADDGDMIEELATAAFTLTDDQWGAQHQKVWDAIYREMNGKYGDFGAGLSDACDAAMRALGFRRAGEDT</sequence>
<evidence type="ECO:0000313" key="1">
    <source>
        <dbReference type="EMBL" id="PRZ15173.1"/>
    </source>
</evidence>
<organism evidence="1 2">
    <name type="scientific">Nesterenkonia sandarakina</name>
    <dbReference type="NCBI Taxonomy" id="272918"/>
    <lineage>
        <taxon>Bacteria</taxon>
        <taxon>Bacillati</taxon>
        <taxon>Actinomycetota</taxon>
        <taxon>Actinomycetes</taxon>
        <taxon>Micrococcales</taxon>
        <taxon>Micrococcaceae</taxon>
        <taxon>Nesterenkonia</taxon>
    </lineage>
</organism>
<dbReference type="AlphaFoldDB" id="A0A2T0YJ82"/>
<proteinExistence type="predicted"/>
<keyword evidence="2" id="KW-1185">Reference proteome</keyword>
<reference evidence="1 2" key="1">
    <citation type="submission" date="2018-03" db="EMBL/GenBank/DDBJ databases">
        <title>Comparative analysis of microorganisms from saline springs in Andes Mountain Range, Colombia.</title>
        <authorList>
            <person name="Rubin E."/>
        </authorList>
    </citation>
    <scope>NUCLEOTIDE SEQUENCE [LARGE SCALE GENOMIC DNA]</scope>
    <source>
        <strain evidence="1 2">CG 35</strain>
    </source>
</reference>
<comment type="caution">
    <text evidence="1">The sequence shown here is derived from an EMBL/GenBank/DDBJ whole genome shotgun (WGS) entry which is preliminary data.</text>
</comment>
<accession>A0A2T0YJ82</accession>
<dbReference type="Proteomes" id="UP000238217">
    <property type="component" value="Unassembled WGS sequence"/>
</dbReference>
<gene>
    <name evidence="1" type="ORF">BCL67_10994</name>
</gene>
<protein>
    <submittedName>
        <fullName evidence="1">Uncharacterized protein</fullName>
    </submittedName>
</protein>
<name>A0A2T0YJ82_9MICC</name>
<dbReference type="RefSeq" id="WP_106123095.1">
    <property type="nucleotide sequence ID" value="NZ_PVTY01000009.1"/>
</dbReference>
<evidence type="ECO:0000313" key="2">
    <source>
        <dbReference type="Proteomes" id="UP000238217"/>
    </source>
</evidence>
<dbReference type="OrthoDB" id="8690416at2"/>